<comment type="similarity">
    <text evidence="2">Belongs to the DoxX family.</text>
</comment>
<feature type="transmembrane region" description="Helical" evidence="7">
    <location>
        <begin position="12"/>
        <end position="34"/>
    </location>
</feature>
<proteinExistence type="inferred from homology"/>
<protein>
    <submittedName>
        <fullName evidence="8">DoxX family protein</fullName>
    </submittedName>
</protein>
<evidence type="ECO:0000313" key="9">
    <source>
        <dbReference type="Proteomes" id="UP000722625"/>
    </source>
</evidence>
<dbReference type="Pfam" id="PF07681">
    <property type="entry name" value="DoxX"/>
    <property type="match status" value="1"/>
</dbReference>
<evidence type="ECO:0000256" key="4">
    <source>
        <dbReference type="ARBA" id="ARBA00022692"/>
    </source>
</evidence>
<keyword evidence="4 7" id="KW-0812">Transmembrane</keyword>
<name>A0ABS5PEN5_9FLAO</name>
<organism evidence="8 9">
    <name type="scientific">Flavobacterium psychroterrae</name>
    <dbReference type="NCBI Taxonomy" id="2133767"/>
    <lineage>
        <taxon>Bacteria</taxon>
        <taxon>Pseudomonadati</taxon>
        <taxon>Bacteroidota</taxon>
        <taxon>Flavobacteriia</taxon>
        <taxon>Flavobacteriales</taxon>
        <taxon>Flavobacteriaceae</taxon>
        <taxon>Flavobacterium</taxon>
    </lineage>
</organism>
<evidence type="ECO:0000256" key="6">
    <source>
        <dbReference type="ARBA" id="ARBA00023136"/>
    </source>
</evidence>
<dbReference type="PANTHER" id="PTHR33452:SF1">
    <property type="entry name" value="INNER MEMBRANE PROTEIN YPHA-RELATED"/>
    <property type="match status" value="1"/>
</dbReference>
<dbReference type="InterPro" id="IPR032808">
    <property type="entry name" value="DoxX"/>
</dbReference>
<evidence type="ECO:0000256" key="3">
    <source>
        <dbReference type="ARBA" id="ARBA00022475"/>
    </source>
</evidence>
<reference evidence="8 9" key="1">
    <citation type="journal article" date="2018" name="Int. J. Syst. Evol. Microbiol.">
        <title>Flavobacterium chryseum sp. nov. and Flavobacterium psychroterrae sp. nov., novel environmental bacteria isolated from Antarctica.</title>
        <authorList>
            <person name="Kralova S."/>
            <person name="Svec P."/>
            <person name="Busse H.J."/>
            <person name="Stankova E."/>
            <person name="Vaczi P."/>
            <person name="Sedlacek I."/>
        </authorList>
    </citation>
    <scope>NUCLEOTIDE SEQUENCE [LARGE SCALE GENOMIC DNA]</scope>
    <source>
        <strain evidence="8 9">CCM 8827</strain>
    </source>
</reference>
<keyword evidence="9" id="KW-1185">Reference proteome</keyword>
<comment type="subcellular location">
    <subcellularLocation>
        <location evidence="1">Cell membrane</location>
        <topology evidence="1">Multi-pass membrane protein</topology>
    </subcellularLocation>
</comment>
<dbReference type="Proteomes" id="UP000722625">
    <property type="component" value="Unassembled WGS sequence"/>
</dbReference>
<evidence type="ECO:0000256" key="2">
    <source>
        <dbReference type="ARBA" id="ARBA00006679"/>
    </source>
</evidence>
<keyword evidence="3" id="KW-1003">Cell membrane</keyword>
<accession>A0ABS5PEN5</accession>
<dbReference type="PANTHER" id="PTHR33452">
    <property type="entry name" value="OXIDOREDUCTASE CATD-RELATED"/>
    <property type="match status" value="1"/>
</dbReference>
<dbReference type="RefSeq" id="WP_213303450.1">
    <property type="nucleotide sequence ID" value="NZ_JAGYVZ010000017.1"/>
</dbReference>
<keyword evidence="6 7" id="KW-0472">Membrane</keyword>
<comment type="caution">
    <text evidence="8">The sequence shown here is derived from an EMBL/GenBank/DDBJ whole genome shotgun (WGS) entry which is preliminary data.</text>
</comment>
<keyword evidence="5 7" id="KW-1133">Transmembrane helix</keyword>
<gene>
    <name evidence="8" type="ORF">KHA90_17185</name>
</gene>
<sequence>MINLFEVKRNENYLSIIILVIRLSVAILMIIHGLSKLNMLLKGGDIQFPDPLGVGKTASLTLAVFAEIICSFLLFIGLATRLATLPLIVTMLIAVFVIHGADPVDVKEMAILYLLFYLLLLVTGSGKFSVDYLISKKSRF</sequence>
<feature type="transmembrane region" description="Helical" evidence="7">
    <location>
        <begin position="82"/>
        <end position="99"/>
    </location>
</feature>
<evidence type="ECO:0000256" key="7">
    <source>
        <dbReference type="SAM" id="Phobius"/>
    </source>
</evidence>
<feature type="transmembrane region" description="Helical" evidence="7">
    <location>
        <begin position="111"/>
        <end position="134"/>
    </location>
</feature>
<evidence type="ECO:0000256" key="1">
    <source>
        <dbReference type="ARBA" id="ARBA00004651"/>
    </source>
</evidence>
<dbReference type="InterPro" id="IPR051907">
    <property type="entry name" value="DoxX-like_oxidoreductase"/>
</dbReference>
<evidence type="ECO:0000256" key="5">
    <source>
        <dbReference type="ARBA" id="ARBA00022989"/>
    </source>
</evidence>
<feature type="transmembrane region" description="Helical" evidence="7">
    <location>
        <begin position="54"/>
        <end position="75"/>
    </location>
</feature>
<dbReference type="EMBL" id="JAGYVZ010000017">
    <property type="protein sequence ID" value="MBS7232754.1"/>
    <property type="molecule type" value="Genomic_DNA"/>
</dbReference>
<evidence type="ECO:0000313" key="8">
    <source>
        <dbReference type="EMBL" id="MBS7232754.1"/>
    </source>
</evidence>